<keyword evidence="1" id="KW-0472">Membrane</keyword>
<reference evidence="2 3" key="1">
    <citation type="submission" date="2019-01" db="EMBL/GenBank/DDBJ databases">
        <title>Draft genome sequences of the type strain Streptomyces sioyaensis DSM 40032 and its novel strain, TM32, a thermotolerant antibiotics-producing actinobacterium.</title>
        <authorList>
            <person name="Nakaew N."/>
            <person name="Lumyong S."/>
            <person name="Sloan W.T."/>
            <person name="Sungthong R."/>
        </authorList>
    </citation>
    <scope>NUCLEOTIDE SEQUENCE [LARGE SCALE GENOMIC DNA]</scope>
    <source>
        <strain evidence="2 3">DSM 40032</strain>
    </source>
</reference>
<dbReference type="Proteomes" id="UP000289482">
    <property type="component" value="Unassembled WGS sequence"/>
</dbReference>
<evidence type="ECO:0000256" key="1">
    <source>
        <dbReference type="SAM" id="Phobius"/>
    </source>
</evidence>
<feature type="transmembrane region" description="Helical" evidence="1">
    <location>
        <begin position="104"/>
        <end position="131"/>
    </location>
</feature>
<feature type="transmembrane region" description="Helical" evidence="1">
    <location>
        <begin position="63"/>
        <end position="83"/>
    </location>
</feature>
<protein>
    <submittedName>
        <fullName evidence="2">ABC transporter permease</fullName>
    </submittedName>
</protein>
<dbReference type="EMBL" id="SDIF01000038">
    <property type="protein sequence ID" value="RXS66359.1"/>
    <property type="molecule type" value="Genomic_DNA"/>
</dbReference>
<organism evidence="2 3">
    <name type="scientific">Streptomyces sioyaensis</name>
    <dbReference type="NCBI Taxonomy" id="67364"/>
    <lineage>
        <taxon>Bacteria</taxon>
        <taxon>Bacillati</taxon>
        <taxon>Actinomycetota</taxon>
        <taxon>Actinomycetes</taxon>
        <taxon>Kitasatosporales</taxon>
        <taxon>Streptomycetaceae</taxon>
        <taxon>Streptomyces</taxon>
    </lineage>
</organism>
<keyword evidence="3" id="KW-1185">Reference proteome</keyword>
<dbReference type="Pfam" id="PF12730">
    <property type="entry name" value="ABC2_membrane_4"/>
    <property type="match status" value="1"/>
</dbReference>
<keyword evidence="1" id="KW-1133">Transmembrane helix</keyword>
<comment type="caution">
    <text evidence="2">The sequence shown here is derived from an EMBL/GenBank/DDBJ whole genome shotgun (WGS) entry which is preliminary data.</text>
</comment>
<accession>A0A4Q1R3M3</accession>
<evidence type="ECO:0000313" key="3">
    <source>
        <dbReference type="Proteomes" id="UP000289482"/>
    </source>
</evidence>
<name>A0A4Q1R3M3_9ACTN</name>
<proteinExistence type="predicted"/>
<sequence length="257" mass="27414">MAALGQVIRSEWTKIRSVRSTVWTLGIAAVLTIALGMLICILTNHDFQSMPARERLSFDATNISFSGMGLGQLAMIVFGVLVVSNEYSTGMIRASLAAVPQRGTFLFCKLLVATALVFVVGLATSFVAFFAGQAMLGDLRAHLGDPGVLRAVFGGGLYMTLIALFSMAVAVMLRSPMLSLGILMPFFFLISNILGNVSATRKVGRYLPDQAGSKIMQVVTPANSDVPYGPWGGLGIMIAWTVAALLGGYVLLKRRDA</sequence>
<dbReference type="RefSeq" id="WP_129248266.1">
    <property type="nucleotide sequence ID" value="NZ_CBDRGM010000028.1"/>
</dbReference>
<evidence type="ECO:0000313" key="2">
    <source>
        <dbReference type="EMBL" id="RXS66359.1"/>
    </source>
</evidence>
<keyword evidence="1" id="KW-0812">Transmembrane</keyword>
<gene>
    <name evidence="2" type="ORF">EST54_15830</name>
</gene>
<dbReference type="PANTHER" id="PTHR37305:SF1">
    <property type="entry name" value="MEMBRANE PROTEIN"/>
    <property type="match status" value="1"/>
</dbReference>
<dbReference type="GeneID" id="95779430"/>
<feature type="transmembrane region" description="Helical" evidence="1">
    <location>
        <begin position="180"/>
        <end position="199"/>
    </location>
</feature>
<dbReference type="PANTHER" id="PTHR37305">
    <property type="entry name" value="INTEGRAL MEMBRANE PROTEIN-RELATED"/>
    <property type="match status" value="1"/>
</dbReference>
<dbReference type="AlphaFoldDB" id="A0A4Q1R3M3"/>
<feature type="transmembrane region" description="Helical" evidence="1">
    <location>
        <begin position="231"/>
        <end position="252"/>
    </location>
</feature>
<feature type="transmembrane region" description="Helical" evidence="1">
    <location>
        <begin position="151"/>
        <end position="173"/>
    </location>
</feature>
<feature type="transmembrane region" description="Helical" evidence="1">
    <location>
        <begin position="21"/>
        <end position="43"/>
    </location>
</feature>